<proteinExistence type="predicted"/>
<sequence length="151" mass="17665">MTENPRSDDEANCDRVKHIYSCIVSQSENALEMCKARALARMRNQFCCCAIPPEKRKYEETSSNKNKNYYANKYLCPCLNMKDSKQRKVDFIANLPIEVSQLILRMLKPTTLFHAACVSKKWLEVCKSDSVLRKKARNHKQKQNEMVLLWQ</sequence>
<dbReference type="SUPFAM" id="SSF81383">
    <property type="entry name" value="F-box domain"/>
    <property type="match status" value="1"/>
</dbReference>
<evidence type="ECO:0000313" key="3">
    <source>
        <dbReference type="Proteomes" id="UP001177670"/>
    </source>
</evidence>
<dbReference type="EMBL" id="JAHYIQ010000011">
    <property type="protein sequence ID" value="KAK1127780.1"/>
    <property type="molecule type" value="Genomic_DNA"/>
</dbReference>
<feature type="domain" description="F-box" evidence="1">
    <location>
        <begin position="89"/>
        <end position="135"/>
    </location>
</feature>
<reference evidence="2" key="1">
    <citation type="submission" date="2021-10" db="EMBL/GenBank/DDBJ databases">
        <title>Melipona bicolor Genome sequencing and assembly.</title>
        <authorList>
            <person name="Araujo N.S."/>
            <person name="Arias M.C."/>
        </authorList>
    </citation>
    <scope>NUCLEOTIDE SEQUENCE</scope>
    <source>
        <strain evidence="2">USP_2M_L1-L4_2017</strain>
        <tissue evidence="2">Whole body</tissue>
    </source>
</reference>
<dbReference type="Pfam" id="PF12937">
    <property type="entry name" value="F-box-like"/>
    <property type="match status" value="1"/>
</dbReference>
<organism evidence="2 3">
    <name type="scientific">Melipona bicolor</name>
    <dbReference type="NCBI Taxonomy" id="60889"/>
    <lineage>
        <taxon>Eukaryota</taxon>
        <taxon>Metazoa</taxon>
        <taxon>Ecdysozoa</taxon>
        <taxon>Arthropoda</taxon>
        <taxon>Hexapoda</taxon>
        <taxon>Insecta</taxon>
        <taxon>Pterygota</taxon>
        <taxon>Neoptera</taxon>
        <taxon>Endopterygota</taxon>
        <taxon>Hymenoptera</taxon>
        <taxon>Apocrita</taxon>
        <taxon>Aculeata</taxon>
        <taxon>Apoidea</taxon>
        <taxon>Anthophila</taxon>
        <taxon>Apidae</taxon>
        <taxon>Melipona</taxon>
    </lineage>
</organism>
<protein>
    <recommendedName>
        <fullName evidence="1">F-box domain-containing protein</fullName>
    </recommendedName>
</protein>
<evidence type="ECO:0000259" key="1">
    <source>
        <dbReference type="PROSITE" id="PS50181"/>
    </source>
</evidence>
<comment type="caution">
    <text evidence="2">The sequence shown here is derived from an EMBL/GenBank/DDBJ whole genome shotgun (WGS) entry which is preliminary data.</text>
</comment>
<dbReference type="Gene3D" id="1.20.1280.50">
    <property type="match status" value="1"/>
</dbReference>
<gene>
    <name evidence="2" type="ORF">K0M31_003266</name>
</gene>
<dbReference type="AlphaFoldDB" id="A0AA40KPE9"/>
<dbReference type="SMART" id="SM00256">
    <property type="entry name" value="FBOX"/>
    <property type="match status" value="1"/>
</dbReference>
<evidence type="ECO:0000313" key="2">
    <source>
        <dbReference type="EMBL" id="KAK1127780.1"/>
    </source>
</evidence>
<keyword evidence="3" id="KW-1185">Reference proteome</keyword>
<dbReference type="InterPro" id="IPR001810">
    <property type="entry name" value="F-box_dom"/>
</dbReference>
<accession>A0AA40KPE9</accession>
<dbReference type="Proteomes" id="UP001177670">
    <property type="component" value="Unassembled WGS sequence"/>
</dbReference>
<dbReference type="InterPro" id="IPR036047">
    <property type="entry name" value="F-box-like_dom_sf"/>
</dbReference>
<dbReference type="PROSITE" id="PS50181">
    <property type="entry name" value="FBOX"/>
    <property type="match status" value="1"/>
</dbReference>
<name>A0AA40KPE9_9HYME</name>